<dbReference type="AlphaFoldDB" id="A0AAE3NST0"/>
<proteinExistence type="predicted"/>
<keyword evidence="3" id="KW-1185">Reference proteome</keyword>
<evidence type="ECO:0000313" key="3">
    <source>
        <dbReference type="Proteomes" id="UP001220964"/>
    </source>
</evidence>
<dbReference type="EMBL" id="JARGYC010000007">
    <property type="protein sequence ID" value="MDF0599897.1"/>
    <property type="molecule type" value="Genomic_DNA"/>
</dbReference>
<protein>
    <recommendedName>
        <fullName evidence="4">HdeA/HdeB family protein</fullName>
    </recommendedName>
</protein>
<gene>
    <name evidence="2" type="ORF">P1J78_04045</name>
</gene>
<name>A0AAE3NST0_9RHOB</name>
<feature type="signal peptide" evidence="1">
    <location>
        <begin position="1"/>
        <end position="18"/>
    </location>
</feature>
<evidence type="ECO:0000256" key="1">
    <source>
        <dbReference type="SAM" id="SignalP"/>
    </source>
</evidence>
<feature type="chain" id="PRO_5042268203" description="HdeA/HdeB family protein" evidence="1">
    <location>
        <begin position="19"/>
        <end position="107"/>
    </location>
</feature>
<keyword evidence="1" id="KW-0732">Signal</keyword>
<accession>A0AAE3NST0</accession>
<evidence type="ECO:0008006" key="4">
    <source>
        <dbReference type="Google" id="ProtNLM"/>
    </source>
</evidence>
<comment type="caution">
    <text evidence="2">The sequence shown here is derived from an EMBL/GenBank/DDBJ whole genome shotgun (WGS) entry which is preliminary data.</text>
</comment>
<dbReference type="RefSeq" id="WP_275566043.1">
    <property type="nucleotide sequence ID" value="NZ_JARGYC010000007.1"/>
</dbReference>
<reference evidence="2" key="1">
    <citation type="submission" date="2023-03" db="EMBL/GenBank/DDBJ databases">
        <title>Multiphase analysis and comparison of six strains from genera Psychromarinibacter, Lutimaribacter, and Maritimibacter, including a novel species: Psychromarinibacter sediminicola sp. nov.</title>
        <authorList>
            <person name="Wang Y.-H."/>
            <person name="Ye M.-Q."/>
            <person name="Du Z.-J."/>
        </authorList>
    </citation>
    <scope>NUCLEOTIDE SEQUENCE</scope>
    <source>
        <strain evidence="2">C21-152</strain>
    </source>
</reference>
<evidence type="ECO:0000313" key="2">
    <source>
        <dbReference type="EMBL" id="MDF0599897.1"/>
    </source>
</evidence>
<dbReference type="Proteomes" id="UP001220964">
    <property type="component" value="Unassembled WGS sequence"/>
</dbReference>
<sequence>MKRMMAVLCMGVALPAAAQESDGVVAMCLAQGESEEVCGCVSETLMDEMDDSYGEFEAFGAAYAMKVEDEGMGPVTAWGAALDEVGMGRVQANPMGDAYRSAVASCE</sequence>
<organism evidence="2 3">
    <name type="scientific">Psychromarinibacter sediminicola</name>
    <dbReference type="NCBI Taxonomy" id="3033385"/>
    <lineage>
        <taxon>Bacteria</taxon>
        <taxon>Pseudomonadati</taxon>
        <taxon>Pseudomonadota</taxon>
        <taxon>Alphaproteobacteria</taxon>
        <taxon>Rhodobacterales</taxon>
        <taxon>Paracoccaceae</taxon>
        <taxon>Psychromarinibacter</taxon>
    </lineage>
</organism>